<evidence type="ECO:0000256" key="1">
    <source>
        <dbReference type="SAM" id="SignalP"/>
    </source>
</evidence>
<feature type="signal peptide" evidence="1">
    <location>
        <begin position="1"/>
        <end position="29"/>
    </location>
</feature>
<name>A0A8S1CHU7_9INSE</name>
<protein>
    <recommendedName>
        <fullName evidence="4">Ricin B lectin domain-containing protein</fullName>
    </recommendedName>
</protein>
<comment type="caution">
    <text evidence="2">The sequence shown here is derived from an EMBL/GenBank/DDBJ whole genome shotgun (WGS) entry which is preliminary data.</text>
</comment>
<evidence type="ECO:0000313" key="2">
    <source>
        <dbReference type="EMBL" id="CAB3368446.1"/>
    </source>
</evidence>
<dbReference type="Proteomes" id="UP000494165">
    <property type="component" value="Unassembled WGS sequence"/>
</dbReference>
<accession>A0A8S1CHU7</accession>
<feature type="chain" id="PRO_5035844638" description="Ricin B lectin domain-containing protein" evidence="1">
    <location>
        <begin position="30"/>
        <end position="549"/>
    </location>
</feature>
<dbReference type="AlphaFoldDB" id="A0A8S1CHU7"/>
<dbReference type="EMBL" id="CADEPI010000038">
    <property type="protein sequence ID" value="CAB3368446.1"/>
    <property type="molecule type" value="Genomic_DNA"/>
</dbReference>
<proteinExistence type="predicted"/>
<reference evidence="2 3" key="1">
    <citation type="submission" date="2020-04" db="EMBL/GenBank/DDBJ databases">
        <authorList>
            <person name="Alioto T."/>
            <person name="Alioto T."/>
            <person name="Gomez Garrido J."/>
        </authorList>
    </citation>
    <scope>NUCLEOTIDE SEQUENCE [LARGE SCALE GENOMIC DNA]</scope>
</reference>
<gene>
    <name evidence="2" type="ORF">CLODIP_2_CD07213</name>
</gene>
<keyword evidence="1" id="KW-0732">Signal</keyword>
<evidence type="ECO:0008006" key="4">
    <source>
        <dbReference type="Google" id="ProtNLM"/>
    </source>
</evidence>
<evidence type="ECO:0000313" key="3">
    <source>
        <dbReference type="Proteomes" id="UP000494165"/>
    </source>
</evidence>
<organism evidence="2 3">
    <name type="scientific">Cloeon dipterum</name>
    <dbReference type="NCBI Taxonomy" id="197152"/>
    <lineage>
        <taxon>Eukaryota</taxon>
        <taxon>Metazoa</taxon>
        <taxon>Ecdysozoa</taxon>
        <taxon>Arthropoda</taxon>
        <taxon>Hexapoda</taxon>
        <taxon>Insecta</taxon>
        <taxon>Pterygota</taxon>
        <taxon>Palaeoptera</taxon>
        <taxon>Ephemeroptera</taxon>
        <taxon>Pisciforma</taxon>
        <taxon>Baetidae</taxon>
        <taxon>Cloeon</taxon>
    </lineage>
</organism>
<sequence>MKALAEKSFSRWLVFTFAVSLLLVQESLQKNTDVLEETAKLLLAANSKLNGTAGSNINSAEFWQAVFLFKAQPKADHVQRSKKLVQRVFSEMWDSPCRYKANVLMQFLTHTSSASGFRELWEQFRVQGVFVENPYVAFTVNSFLRAMYNCCFHNLPQEEQDELLALLPDVSSQRALLLEELEHELVEQTDQPFTNKTILIATQLSLDANALRKIVQQVTPALQSDQLSVTRFGELILRNEATFCQAGKAIQEAIAENGSGCQMMRLYLTALDGLPFVREYTTTEHFEEHCVPLANAVRTAYQITRSASPKELLSVCLRNAWSEMLRLSLNDATKSESPAVRIRNGAQVSGTDQTDDLRNLFRSLNLGPCGDQEIQMKVTREVGLENTAGTLVRVVSLKDILNRNATLPADKEICERLLTELPEWALGLSRGGNCQLKNRHTGRELKLRLTFNEVGAAKLLTNDGLYVQSDKDGNQIKLSNQPESKEKNQEWFIEPVEDPAAEEKYFDVFVQNGSGQMNLVDDDFSCTQMNCSTDVLLNLRHWSIKCDEN</sequence>
<keyword evidence="3" id="KW-1185">Reference proteome</keyword>